<dbReference type="Pfam" id="PF01026">
    <property type="entry name" value="TatD_DNase"/>
    <property type="match status" value="1"/>
</dbReference>
<feature type="region of interest" description="Disordered" evidence="1">
    <location>
        <begin position="195"/>
        <end position="214"/>
    </location>
</feature>
<evidence type="ECO:0000256" key="1">
    <source>
        <dbReference type="SAM" id="MobiDB-lite"/>
    </source>
</evidence>
<dbReference type="InterPro" id="IPR053044">
    <property type="entry name" value="Metallo-hydrolase/TatD-type"/>
</dbReference>
<dbReference type="AlphaFoldDB" id="A0AAD7TZU7"/>
<dbReference type="Proteomes" id="UP001215151">
    <property type="component" value="Unassembled WGS sequence"/>
</dbReference>
<evidence type="ECO:0008006" key="4">
    <source>
        <dbReference type="Google" id="ProtNLM"/>
    </source>
</evidence>
<organism evidence="2 3">
    <name type="scientific">Trametes cubensis</name>
    <dbReference type="NCBI Taxonomy" id="1111947"/>
    <lineage>
        <taxon>Eukaryota</taxon>
        <taxon>Fungi</taxon>
        <taxon>Dikarya</taxon>
        <taxon>Basidiomycota</taxon>
        <taxon>Agaricomycotina</taxon>
        <taxon>Agaricomycetes</taxon>
        <taxon>Polyporales</taxon>
        <taxon>Polyporaceae</taxon>
        <taxon>Trametes</taxon>
    </lineage>
</organism>
<dbReference type="Gene3D" id="3.20.20.140">
    <property type="entry name" value="Metal-dependent hydrolases"/>
    <property type="match status" value="1"/>
</dbReference>
<name>A0AAD7TZU7_9APHY</name>
<reference evidence="2" key="1">
    <citation type="submission" date="2022-11" db="EMBL/GenBank/DDBJ databases">
        <title>Genome Sequence of Cubamyces cubensis.</title>
        <authorList>
            <person name="Buettner E."/>
        </authorList>
    </citation>
    <scope>NUCLEOTIDE SEQUENCE</scope>
    <source>
        <strain evidence="2">MPL-01</strain>
    </source>
</reference>
<dbReference type="InterPro" id="IPR001130">
    <property type="entry name" value="TatD-like"/>
</dbReference>
<evidence type="ECO:0000313" key="2">
    <source>
        <dbReference type="EMBL" id="KAJ8494500.1"/>
    </source>
</evidence>
<dbReference type="SUPFAM" id="SSF51556">
    <property type="entry name" value="Metallo-dependent hydrolases"/>
    <property type="match status" value="1"/>
</dbReference>
<dbReference type="GO" id="GO:0016788">
    <property type="term" value="F:hydrolase activity, acting on ester bonds"/>
    <property type="evidence" value="ECO:0007669"/>
    <property type="project" value="InterPro"/>
</dbReference>
<proteinExistence type="predicted"/>
<evidence type="ECO:0000313" key="3">
    <source>
        <dbReference type="Proteomes" id="UP001215151"/>
    </source>
</evidence>
<protein>
    <recommendedName>
        <fullName evidence="4">TatD DNase family Scn1</fullName>
    </recommendedName>
</protein>
<dbReference type="PANTHER" id="PTHR47345">
    <property type="entry name" value="CUT9-INTERACTING PROTEIN SCN1"/>
    <property type="match status" value="1"/>
</dbReference>
<accession>A0AAD7TZU7</accession>
<keyword evidence="3" id="KW-1185">Reference proteome</keyword>
<comment type="caution">
    <text evidence="2">The sequence shown here is derived from an EMBL/GenBank/DDBJ whole genome shotgun (WGS) entry which is preliminary data.</text>
</comment>
<dbReference type="EMBL" id="JAPEVG010000035">
    <property type="protein sequence ID" value="KAJ8494500.1"/>
    <property type="molecule type" value="Genomic_DNA"/>
</dbReference>
<feature type="region of interest" description="Disordered" evidence="1">
    <location>
        <begin position="1"/>
        <end position="20"/>
    </location>
</feature>
<sequence>MCPSNAGAAGDSPSPNVSTSIPAAIPSEDVLLQRELDRVPREVLAHVVDVHCHPTDSDFGMTSEFVKELPVRICAMSTRRSDQEPVAKLARAHPEKVIPCFGYHPWFYHWISLEPSSKEAHYRALFLPASPPPKPEHVSAFEKLLPFLPEPTPLSEVITDVRARLTAFPHAMLGEVGIDRVCRIPYSYPADPPYASSYNDGGDGGDREGGSRELSPFTIPLEHQLAILEAQLALAVELKRNVSLHSVKCQQATGELLDRMKTRFGAAWLRISIDLHSCGLSAQTWQQISVRLVSPPSQNHYSYSVESPGLTLGTSSQKRHPNVFLSLSTAINARSPAHKALAAACAPDRILVESDFHDVRRSAPYTWHMLCTVAAVKGWRVEDKWEYAPDAEEEEWGAVRRFEENWRLFERGRHEELVTKKRRRDRAIEEWEASVEDD</sequence>
<dbReference type="PANTHER" id="PTHR47345:SF1">
    <property type="entry name" value="CUT9-INTERACTING PROTEIN SCN1"/>
    <property type="match status" value="1"/>
</dbReference>
<dbReference type="InterPro" id="IPR032466">
    <property type="entry name" value="Metal_Hydrolase"/>
</dbReference>
<gene>
    <name evidence="2" type="ORF">ONZ51_g2264</name>
</gene>